<dbReference type="OrthoDB" id="340346at2759"/>
<keyword evidence="3" id="KW-1185">Reference proteome</keyword>
<evidence type="ECO:0000256" key="1">
    <source>
        <dbReference type="SAM" id="MobiDB-lite"/>
    </source>
</evidence>
<feature type="compositionally biased region" description="Polar residues" evidence="1">
    <location>
        <begin position="48"/>
        <end position="67"/>
    </location>
</feature>
<reference evidence="2" key="1">
    <citation type="journal article" date="2020" name="Stud. Mycol.">
        <title>101 Dothideomycetes genomes: a test case for predicting lifestyles and emergence of pathogens.</title>
        <authorList>
            <person name="Haridas S."/>
            <person name="Albert R."/>
            <person name="Binder M."/>
            <person name="Bloem J."/>
            <person name="Labutti K."/>
            <person name="Salamov A."/>
            <person name="Andreopoulos B."/>
            <person name="Baker S."/>
            <person name="Barry K."/>
            <person name="Bills G."/>
            <person name="Bluhm B."/>
            <person name="Cannon C."/>
            <person name="Castanera R."/>
            <person name="Culley D."/>
            <person name="Daum C."/>
            <person name="Ezra D."/>
            <person name="Gonzalez J."/>
            <person name="Henrissat B."/>
            <person name="Kuo A."/>
            <person name="Liang C."/>
            <person name="Lipzen A."/>
            <person name="Lutzoni F."/>
            <person name="Magnuson J."/>
            <person name="Mondo S."/>
            <person name="Nolan M."/>
            <person name="Ohm R."/>
            <person name="Pangilinan J."/>
            <person name="Park H.-J."/>
            <person name="Ramirez L."/>
            <person name="Alfaro M."/>
            <person name="Sun H."/>
            <person name="Tritt A."/>
            <person name="Yoshinaga Y."/>
            <person name="Zwiers L.-H."/>
            <person name="Turgeon B."/>
            <person name="Goodwin S."/>
            <person name="Spatafora J."/>
            <person name="Crous P."/>
            <person name="Grigoriev I."/>
        </authorList>
    </citation>
    <scope>NUCLEOTIDE SEQUENCE</scope>
    <source>
        <strain evidence="2">CBS 113389</strain>
    </source>
</reference>
<name>A0A6A6Q2E2_9PEZI</name>
<evidence type="ECO:0000313" key="3">
    <source>
        <dbReference type="Proteomes" id="UP000799767"/>
    </source>
</evidence>
<dbReference type="Proteomes" id="UP000799767">
    <property type="component" value="Unassembled WGS sequence"/>
</dbReference>
<proteinExistence type="predicted"/>
<sequence>MAVVNDCEFFGAGGGCPSKCGSCVRACATDEKSHSGRCSFPHLPPSFPRNNNTSTRPLPNHTHSPRTSIPPHPLAADTPSLLNGCHRFTSPPPSRSSHYTPNTTTQPRGRTEPITASEALIRAVRSLHPSLPFLIPKHGRPEPK</sequence>
<evidence type="ECO:0000313" key="2">
    <source>
        <dbReference type="EMBL" id="KAF2486422.1"/>
    </source>
</evidence>
<organism evidence="2 3">
    <name type="scientific">Neohortaea acidophila</name>
    <dbReference type="NCBI Taxonomy" id="245834"/>
    <lineage>
        <taxon>Eukaryota</taxon>
        <taxon>Fungi</taxon>
        <taxon>Dikarya</taxon>
        <taxon>Ascomycota</taxon>
        <taxon>Pezizomycotina</taxon>
        <taxon>Dothideomycetes</taxon>
        <taxon>Dothideomycetidae</taxon>
        <taxon>Mycosphaerellales</taxon>
        <taxon>Teratosphaeriaceae</taxon>
        <taxon>Neohortaea</taxon>
    </lineage>
</organism>
<dbReference type="EMBL" id="MU001632">
    <property type="protein sequence ID" value="KAF2486422.1"/>
    <property type="molecule type" value="Genomic_DNA"/>
</dbReference>
<accession>A0A6A6Q2E2</accession>
<dbReference type="RefSeq" id="XP_033592991.1">
    <property type="nucleotide sequence ID" value="XM_033738702.1"/>
</dbReference>
<feature type="compositionally biased region" description="Polar residues" evidence="1">
    <location>
        <begin position="95"/>
        <end position="108"/>
    </location>
</feature>
<feature type="region of interest" description="Disordered" evidence="1">
    <location>
        <begin position="34"/>
        <end position="116"/>
    </location>
</feature>
<protein>
    <submittedName>
        <fullName evidence="2">Uncharacterized protein</fullName>
    </submittedName>
</protein>
<gene>
    <name evidence="2" type="ORF">BDY17DRAFT_78757</name>
</gene>
<dbReference type="AlphaFoldDB" id="A0A6A6Q2E2"/>
<dbReference type="GeneID" id="54479703"/>